<dbReference type="RefSeq" id="WP_367955790.1">
    <property type="nucleotide sequence ID" value="NZ_JBDPGJ010000004.1"/>
</dbReference>
<gene>
    <name evidence="1" type="ORF">ABGN05_19945</name>
</gene>
<reference evidence="1 2" key="1">
    <citation type="submission" date="2024-05" db="EMBL/GenBank/DDBJ databases">
        <authorList>
            <person name="Jiang F."/>
        </authorList>
    </citation>
    <scope>NUCLEOTIDE SEQUENCE [LARGE SCALE GENOMIC DNA]</scope>
    <source>
        <strain evidence="1 2">LZ166</strain>
    </source>
</reference>
<keyword evidence="2" id="KW-1185">Reference proteome</keyword>
<evidence type="ECO:0000313" key="1">
    <source>
        <dbReference type="EMBL" id="MEX0407935.1"/>
    </source>
</evidence>
<accession>A0ABV3SNQ3</accession>
<organism evidence="1 2">
    <name type="scientific">Aquibium pacificus</name>
    <dbReference type="NCBI Taxonomy" id="3153579"/>
    <lineage>
        <taxon>Bacteria</taxon>
        <taxon>Pseudomonadati</taxon>
        <taxon>Pseudomonadota</taxon>
        <taxon>Alphaproteobacteria</taxon>
        <taxon>Hyphomicrobiales</taxon>
        <taxon>Phyllobacteriaceae</taxon>
        <taxon>Aquibium</taxon>
    </lineage>
</organism>
<dbReference type="Proteomes" id="UP001556692">
    <property type="component" value="Unassembled WGS sequence"/>
</dbReference>
<dbReference type="InterPro" id="IPR012863">
    <property type="entry name" value="DUF1636"/>
</dbReference>
<comment type="caution">
    <text evidence="1">The sequence shown here is derived from an EMBL/GenBank/DDBJ whole genome shotgun (WGS) entry which is preliminary data.</text>
</comment>
<sequence>MRVYPDDLERPAAEPEHEACAQASPVTIVVCSSCRLRSEPEADPRPGSLLAKATANAAEDASDLVEVRQVACLGNCKRGLSAVMMRDGCWSYVFGDLNVANAPDLIAGAELFARSTDGFMPFRARPEPLKRGLIARVPTFDSLKEIP</sequence>
<dbReference type="EMBL" id="JBDPGJ010000004">
    <property type="protein sequence ID" value="MEX0407935.1"/>
    <property type="molecule type" value="Genomic_DNA"/>
</dbReference>
<evidence type="ECO:0000313" key="2">
    <source>
        <dbReference type="Proteomes" id="UP001556692"/>
    </source>
</evidence>
<name>A0ABV3SNQ3_9HYPH</name>
<dbReference type="Pfam" id="PF07845">
    <property type="entry name" value="DUF1636"/>
    <property type="match status" value="1"/>
</dbReference>
<proteinExistence type="predicted"/>
<protein>
    <submittedName>
        <fullName evidence="1">DUF1636 family protein</fullName>
    </submittedName>
</protein>
<dbReference type="CDD" id="cd02980">
    <property type="entry name" value="TRX_Fd_family"/>
    <property type="match status" value="1"/>
</dbReference>